<evidence type="ECO:0000313" key="1">
    <source>
        <dbReference type="EMBL" id="ORL58636.1"/>
    </source>
</evidence>
<dbReference type="EMBL" id="NBWC01000049">
    <property type="protein sequence ID" value="ORL58636.1"/>
    <property type="molecule type" value="Genomic_DNA"/>
</dbReference>
<proteinExistence type="predicted"/>
<gene>
    <name evidence="1" type="ORF">B7H17_24175</name>
</gene>
<dbReference type="OrthoDB" id="9978750at2"/>
<reference evidence="1 2" key="1">
    <citation type="submission" date="2017-04" db="EMBL/GenBank/DDBJ databases">
        <title>Presence of VIM-2 positive Pseudomonas species in chickens and their surrounding environment.</title>
        <authorList>
            <person name="Zhang R."/>
        </authorList>
    </citation>
    <scope>NUCLEOTIDE SEQUENCE [LARGE SCALE GENOMIC DNA]</scope>
    <source>
        <strain evidence="1 2">DZ-C18</strain>
    </source>
</reference>
<organism evidence="1 2">
    <name type="scientific">Pseudomonas putida</name>
    <name type="common">Arthrobacter siderocapsulatus</name>
    <dbReference type="NCBI Taxonomy" id="303"/>
    <lineage>
        <taxon>Bacteria</taxon>
        <taxon>Pseudomonadati</taxon>
        <taxon>Pseudomonadota</taxon>
        <taxon>Gammaproteobacteria</taxon>
        <taxon>Pseudomonadales</taxon>
        <taxon>Pseudomonadaceae</taxon>
        <taxon>Pseudomonas</taxon>
    </lineage>
</organism>
<sequence>MTTEADPLVIPANSPLVCGLLTGASDGLISLAERLVTGFSQAGLPASLQLHGDWAQISVSAAEGPVSFAIMEQEVPGLSSGALPLRLGVSLAFGIPSGEALLHKPDTFFYLPASFSVDQLVALCRGTFSPRQFTDLLNFSVRHSMSAPRDRFPASILLMIADRTQVHTVGEKHFELWTQSRGVIDIVQLRATSNPHEAAAEAKEMGYDPTIYRCQSGAFVPFKITDGGPFL</sequence>
<accession>A0A1X0ZMU2</accession>
<protein>
    <submittedName>
        <fullName evidence="1">Uncharacterized protein</fullName>
    </submittedName>
</protein>
<dbReference type="Proteomes" id="UP000193675">
    <property type="component" value="Unassembled WGS sequence"/>
</dbReference>
<dbReference type="AlphaFoldDB" id="A0A1X0ZMU2"/>
<name>A0A1X0ZMU2_PSEPU</name>
<dbReference type="RefSeq" id="WP_084859083.1">
    <property type="nucleotide sequence ID" value="NZ_JAZGOE010000001.1"/>
</dbReference>
<evidence type="ECO:0000313" key="2">
    <source>
        <dbReference type="Proteomes" id="UP000193675"/>
    </source>
</evidence>
<comment type="caution">
    <text evidence="1">The sequence shown here is derived from an EMBL/GenBank/DDBJ whole genome shotgun (WGS) entry which is preliminary data.</text>
</comment>